<dbReference type="InterPro" id="IPR029063">
    <property type="entry name" value="SAM-dependent_MTases_sf"/>
</dbReference>
<organism evidence="4">
    <name type="scientific">Meiothermus ruber</name>
    <dbReference type="NCBI Taxonomy" id="277"/>
    <lineage>
        <taxon>Bacteria</taxon>
        <taxon>Thermotogati</taxon>
        <taxon>Deinococcota</taxon>
        <taxon>Deinococci</taxon>
        <taxon>Thermales</taxon>
        <taxon>Thermaceae</taxon>
        <taxon>Meiothermus</taxon>
    </lineage>
</organism>
<keyword evidence="4" id="KW-0540">Nuclease</keyword>
<dbReference type="InterPro" id="IPR003356">
    <property type="entry name" value="DNA_methylase_A-5"/>
</dbReference>
<dbReference type="GO" id="GO:0009307">
    <property type="term" value="P:DNA restriction-modification system"/>
    <property type="evidence" value="ECO:0007669"/>
    <property type="project" value="UniProtKB-KW"/>
</dbReference>
<evidence type="ECO:0000313" key="4">
    <source>
        <dbReference type="EMBL" id="HFG19445.1"/>
    </source>
</evidence>
<dbReference type="Gene3D" id="3.40.50.150">
    <property type="entry name" value="Vaccinia Virus protein VP39"/>
    <property type="match status" value="1"/>
</dbReference>
<dbReference type="InterPro" id="IPR052916">
    <property type="entry name" value="Type-I_RE_MTase_Subunit"/>
</dbReference>
<keyword evidence="1" id="KW-0680">Restriction system</keyword>
<dbReference type="EMBL" id="DSWI01000008">
    <property type="protein sequence ID" value="HFG19445.1"/>
    <property type="molecule type" value="Genomic_DNA"/>
</dbReference>
<dbReference type="PANTHER" id="PTHR42998">
    <property type="entry name" value="TYPE I RESTRICTION ENZYME HINDVIIP M PROTEIN-RELATED"/>
    <property type="match status" value="1"/>
</dbReference>
<evidence type="ECO:0000256" key="1">
    <source>
        <dbReference type="ARBA" id="ARBA00022747"/>
    </source>
</evidence>
<dbReference type="InterPro" id="IPR002052">
    <property type="entry name" value="DNA_methylase_N6_adenine_CS"/>
</dbReference>
<dbReference type="PRINTS" id="PR00507">
    <property type="entry name" value="N12N6MTFRASE"/>
</dbReference>
<reference evidence="4" key="1">
    <citation type="journal article" date="2020" name="mSystems">
        <title>Genome- and Community-Level Interaction Insights into Carbon Utilization and Element Cycling Functions of Hydrothermarchaeota in Hydrothermal Sediment.</title>
        <authorList>
            <person name="Zhou Z."/>
            <person name="Liu Y."/>
            <person name="Xu W."/>
            <person name="Pan J."/>
            <person name="Luo Z.H."/>
            <person name="Li M."/>
        </authorList>
    </citation>
    <scope>NUCLEOTIDE SEQUENCE [LARGE SCALE GENOMIC DNA]</scope>
    <source>
        <strain evidence="4">SpSt-524</strain>
    </source>
</reference>
<dbReference type="InterPro" id="IPR029464">
    <property type="entry name" value="HSDR_N"/>
</dbReference>
<feature type="domain" description="DNA methylase adenine-specific" evidence="2">
    <location>
        <begin position="305"/>
        <end position="604"/>
    </location>
</feature>
<dbReference type="SUPFAM" id="SSF53335">
    <property type="entry name" value="S-adenosyl-L-methionine-dependent methyltransferases"/>
    <property type="match status" value="1"/>
</dbReference>
<dbReference type="PROSITE" id="PS00092">
    <property type="entry name" value="N6_MTASE"/>
    <property type="match status" value="1"/>
</dbReference>
<proteinExistence type="predicted"/>
<dbReference type="GO" id="GO:0008170">
    <property type="term" value="F:N-methyltransferase activity"/>
    <property type="evidence" value="ECO:0007669"/>
    <property type="project" value="InterPro"/>
</dbReference>
<feature type="domain" description="Type I restriction enzyme R protein N-terminal" evidence="3">
    <location>
        <begin position="44"/>
        <end position="139"/>
    </location>
</feature>
<keyword evidence="4" id="KW-0378">Hydrolase</keyword>
<name>A0A7C3HYG1_MEIRU</name>
<accession>A0A7C3HYG1</accession>
<dbReference type="AlphaFoldDB" id="A0A7C3HYG1"/>
<comment type="caution">
    <text evidence="4">The sequence shown here is derived from an EMBL/GenBank/DDBJ whole genome shotgun (WGS) entry which is preliminary data.</text>
</comment>
<dbReference type="GO" id="GO:0032259">
    <property type="term" value="P:methylation"/>
    <property type="evidence" value="ECO:0007669"/>
    <property type="project" value="InterPro"/>
</dbReference>
<dbReference type="Pfam" id="PF13588">
    <property type="entry name" value="HSDR_N_2"/>
    <property type="match status" value="1"/>
</dbReference>
<evidence type="ECO:0000259" key="3">
    <source>
        <dbReference type="Pfam" id="PF13588"/>
    </source>
</evidence>
<dbReference type="GO" id="GO:0004519">
    <property type="term" value="F:endonuclease activity"/>
    <property type="evidence" value="ECO:0007669"/>
    <property type="project" value="UniProtKB-KW"/>
</dbReference>
<sequence>MPDNFQPTFLERALADGHVKFTGEGKNERIHYVAANHSERWADPEEKVRAEFWAELIYLYEYPPERIRFEVKVPRRTPNDRADLVIYDDDELKSPWFVIECKRADVSDAEFAQSIEQACGNRASLGAKFSGAVAGLTRRFLSFEKHPPGERDKNHIQMPVRYGKPPAWRFYKGGWRIEGGKKVAASDLPAIPREELRAAIRKCHQSLWEGGRRSPIAAFGEFCKIIFVKYRDEKDPNREEGQPYAFQRKSGESAEELAARIHKLYAHEQELEPDVFTDRINVDPPVLAQVVEHLEGISLDRTELDTKGVAFEEFMGGFFKGDFGQYFTPRELIGFAVEMLNPDRKHLILDPACGSGGFLLYALDHVRREADRRFPNHLSDPKQRLDHWTYWHDFAEKNLFGIEINEELTRVAKMNMIIHDDGHTNIVGHDALDFFPNISSKNKNIQPGKFDLILTNPPFGSVVKRAEKGEGYLEQFELRHYIGKSTTGTEPDESAKSEADVKRGAKAVKDRASIKTEILFLERIHSFLKPGTGRAAVVLPDGILTNSSLQGVRDWLLAHFQLLAVVSLPQFAFAHYDAGVKASLVFLRRLKDGETVPDDAPIFMALAENIGYDATGRKTFTVTVEKEVPEKEKVEIQSCDLFDYRVYYEWSTANPKKPGWSERHREIIPNTGLVAQWRAFEKDPAPFFV</sequence>
<dbReference type="GO" id="GO:0003677">
    <property type="term" value="F:DNA binding"/>
    <property type="evidence" value="ECO:0007669"/>
    <property type="project" value="InterPro"/>
</dbReference>
<protein>
    <submittedName>
        <fullName evidence="4">Restriction endonuclease subunit M</fullName>
    </submittedName>
</protein>
<dbReference type="PANTHER" id="PTHR42998:SF1">
    <property type="entry name" value="TYPE I RESTRICTION ENZYME HINDI METHYLASE SUBUNIT"/>
    <property type="match status" value="1"/>
</dbReference>
<keyword evidence="4" id="KW-0255">Endonuclease</keyword>
<evidence type="ECO:0000259" key="2">
    <source>
        <dbReference type="Pfam" id="PF02384"/>
    </source>
</evidence>
<gene>
    <name evidence="4" type="ORF">ENS82_01830</name>
</gene>
<dbReference type="Pfam" id="PF02384">
    <property type="entry name" value="N6_Mtase"/>
    <property type="match status" value="1"/>
</dbReference>